<dbReference type="WBParaSite" id="PgR090_g030_t01">
    <property type="protein sequence ID" value="PgR090_g030_t01"/>
    <property type="gene ID" value="PgR090_g030"/>
</dbReference>
<dbReference type="WBParaSite" id="PgR090_g030_t03">
    <property type="protein sequence ID" value="PgR090_g030_t03"/>
    <property type="gene ID" value="PgR090_g030"/>
</dbReference>
<dbReference type="GO" id="GO:0005634">
    <property type="term" value="C:nucleus"/>
    <property type="evidence" value="ECO:0007669"/>
    <property type="project" value="TreeGrafter"/>
</dbReference>
<dbReference type="InterPro" id="IPR015676">
    <property type="entry name" value="Tob1/2"/>
</dbReference>
<dbReference type="PANTHER" id="PTHR17537">
    <property type="entry name" value="TRANSDUCER OF ERBB2 TOB"/>
    <property type="match status" value="1"/>
</dbReference>
<dbReference type="SUPFAM" id="SSF160696">
    <property type="entry name" value="BTG domain-like"/>
    <property type="match status" value="1"/>
</dbReference>
<dbReference type="InterPro" id="IPR002087">
    <property type="entry name" value="Anti_prolifrtn"/>
</dbReference>
<dbReference type="AlphaFoldDB" id="A0A915C565"/>
<name>A0A915C565_PARUN</name>
<feature type="domain" description="Anti-proliferative protein" evidence="3">
    <location>
        <begin position="1"/>
        <end position="108"/>
    </location>
</feature>
<proteinExistence type="inferred from homology"/>
<organism evidence="4 5">
    <name type="scientific">Parascaris univalens</name>
    <name type="common">Nematode worm</name>
    <dbReference type="NCBI Taxonomy" id="6257"/>
    <lineage>
        <taxon>Eukaryota</taxon>
        <taxon>Metazoa</taxon>
        <taxon>Ecdysozoa</taxon>
        <taxon>Nematoda</taxon>
        <taxon>Chromadorea</taxon>
        <taxon>Rhabditida</taxon>
        <taxon>Spirurina</taxon>
        <taxon>Ascaridomorpha</taxon>
        <taxon>Ascaridoidea</taxon>
        <taxon>Ascarididae</taxon>
        <taxon>Parascaris</taxon>
    </lineage>
</organism>
<dbReference type="SMART" id="SM00099">
    <property type="entry name" value="btg1"/>
    <property type="match status" value="1"/>
</dbReference>
<evidence type="ECO:0000256" key="1">
    <source>
        <dbReference type="ARBA" id="ARBA00007989"/>
    </source>
</evidence>
<keyword evidence="4" id="KW-1185">Reference proteome</keyword>
<dbReference type="Pfam" id="PF07742">
    <property type="entry name" value="BTG"/>
    <property type="match status" value="1"/>
</dbReference>
<dbReference type="Proteomes" id="UP000887569">
    <property type="component" value="Unplaced"/>
</dbReference>
<keyword evidence="2" id="KW-0597">Phosphoprotein</keyword>
<dbReference type="PANTHER" id="PTHR17537:SF5">
    <property type="entry name" value="TRANSDUCER OF ERBB2, ISOFORM A"/>
    <property type="match status" value="1"/>
</dbReference>
<sequence length="471" mass="50887">MYTELKEVVNFLAKFMRARIARRRMCVFLEHVANGLLVRHENTWDVGNPKFGERDRSIYINAVDGCSELITLVASTLSIDIHLLLSSFPDNLAVFWNPGEVFYRAGDARIILPIWSGETNSDENYSPLPAGVFYRPSAYEAALIATGKAIAGQNTSPTTDALASLHEYVHFELVPWDQHSDFYWSTDVFSPSHVPALVFRFVSQHDHPFTVSSFANTRFGSLRSQPDHEALKRIQHAAEHKAAPVVAGANNPPAERQIVQNGHCTCSPDGTLLTFVRQPLHCPPLSAYLGVSNMLPVNGSGGTFPAGQSRVGMIPGSAQQPVAHSVQFYPMGDGAFSAAQYLTSTIGNGQEGHAVFGGVASRGLQLGGGDGHQKEAAFGETASNQFCGDSVAYIQRSPIMHNAGKLIGVTRAASAMGEPNGLLQNNVAKTGYRATHTNVLNVAHPKDEDGTMRCNIESNGGGRNEIKSGKE</sequence>
<evidence type="ECO:0000313" key="5">
    <source>
        <dbReference type="WBParaSite" id="PgR090_g030_t01"/>
    </source>
</evidence>
<protein>
    <submittedName>
        <fullName evidence="5 6">Anti-proliferative protein domain-containing protein</fullName>
    </submittedName>
</protein>
<evidence type="ECO:0000313" key="4">
    <source>
        <dbReference type="Proteomes" id="UP000887569"/>
    </source>
</evidence>
<reference evidence="5 6" key="1">
    <citation type="submission" date="2022-11" db="UniProtKB">
        <authorList>
            <consortium name="WormBaseParasite"/>
        </authorList>
    </citation>
    <scope>IDENTIFICATION</scope>
</reference>
<evidence type="ECO:0000259" key="3">
    <source>
        <dbReference type="SMART" id="SM00099"/>
    </source>
</evidence>
<evidence type="ECO:0000313" key="6">
    <source>
        <dbReference type="WBParaSite" id="PgR090_g030_t03"/>
    </source>
</evidence>
<dbReference type="Gene3D" id="3.90.640.90">
    <property type="entry name" value="Anti-proliferative protein, N-terminal domain"/>
    <property type="match status" value="1"/>
</dbReference>
<evidence type="ECO:0000256" key="2">
    <source>
        <dbReference type="ARBA" id="ARBA00022553"/>
    </source>
</evidence>
<comment type="similarity">
    <text evidence="1">Belongs to the BTG family.</text>
</comment>
<dbReference type="InterPro" id="IPR036054">
    <property type="entry name" value="BTG-like_sf"/>
</dbReference>
<dbReference type="GO" id="GO:0005737">
    <property type="term" value="C:cytoplasm"/>
    <property type="evidence" value="ECO:0007669"/>
    <property type="project" value="TreeGrafter"/>
</dbReference>
<dbReference type="GO" id="GO:0003714">
    <property type="term" value="F:transcription corepressor activity"/>
    <property type="evidence" value="ECO:0007669"/>
    <property type="project" value="TreeGrafter"/>
</dbReference>
<accession>A0A915C565</accession>